<sequence>MNHATRCTAAAVLCAALIAPFAASAQDEAESPFSWNITAVSDYVFRGASQTDENPTGQAGFTYTSPVGLYAGVWGSGVDFGAGSPDFEVDYFVGYNIDVSENVNVDVMVNRYTYPGASDLAYNELITKTTFAEHYSATVAYSNDVWNSGTDGWYYGVGAEWPLAHDFAVTANLGRSTFEKDVGNDYTDWNVGVSKAIGMVTVGLGYYGTDGNGKDNFGKLADNRVVLTFSVGK</sequence>
<name>A0ABW7D3C5_9GAMM</name>
<feature type="chain" id="PRO_5045498747" evidence="1">
    <location>
        <begin position="26"/>
        <end position="233"/>
    </location>
</feature>
<keyword evidence="3" id="KW-1185">Reference proteome</keyword>
<dbReference type="RefSeq" id="WP_259209947.1">
    <property type="nucleotide sequence ID" value="NZ_JBHGCJ010000010.1"/>
</dbReference>
<keyword evidence="1" id="KW-0732">Signal</keyword>
<proteinExistence type="predicted"/>
<protein>
    <submittedName>
        <fullName evidence="2">TorF family putative porin</fullName>
    </submittedName>
</protein>
<dbReference type="NCBIfam" id="TIGR02001">
    <property type="entry name" value="gcw_chp"/>
    <property type="match status" value="1"/>
</dbReference>
<gene>
    <name evidence="2" type="ORF">ACEU0G_000172</name>
</gene>
<reference evidence="2 3" key="1">
    <citation type="submission" date="2024-09" db="EMBL/GenBank/DDBJ databases">
        <authorList>
            <consortium name="All-Russian atlas of soil microorganisms"/>
            <consortium name="as a basis for the search for new antimicrobial producers and enzymes with unique properties"/>
            <person name="Sokolova E.A."/>
            <person name="Voronina E.N."/>
        </authorList>
    </citation>
    <scope>NUCLEOTIDE SEQUENCE [LARGE SCALE GENOMIC DNA]</scope>
    <source>
        <strain evidence="2 3">AF-22b-331.1</strain>
    </source>
</reference>
<evidence type="ECO:0000313" key="3">
    <source>
        <dbReference type="Proteomes" id="UP001605261"/>
    </source>
</evidence>
<accession>A0ABW7D3C5</accession>
<evidence type="ECO:0000256" key="1">
    <source>
        <dbReference type="SAM" id="SignalP"/>
    </source>
</evidence>
<evidence type="ECO:0000313" key="2">
    <source>
        <dbReference type="EMBL" id="MFG6110299.1"/>
    </source>
</evidence>
<dbReference type="Pfam" id="PF09694">
    <property type="entry name" value="Gcw_chp"/>
    <property type="match status" value="1"/>
</dbReference>
<dbReference type="Proteomes" id="UP001605261">
    <property type="component" value="Unassembled WGS sequence"/>
</dbReference>
<dbReference type="EMBL" id="JBHGCJ010000010">
    <property type="protein sequence ID" value="MFG6110299.1"/>
    <property type="molecule type" value="Genomic_DNA"/>
</dbReference>
<organism evidence="2 3">
    <name type="scientific">Stenotrophomonas nematodicola</name>
    <dbReference type="NCBI Taxonomy" id="2656746"/>
    <lineage>
        <taxon>Bacteria</taxon>
        <taxon>Pseudomonadati</taxon>
        <taxon>Pseudomonadota</taxon>
        <taxon>Gammaproteobacteria</taxon>
        <taxon>Lysobacterales</taxon>
        <taxon>Lysobacteraceae</taxon>
        <taxon>Stenotrophomonas</taxon>
    </lineage>
</organism>
<comment type="caution">
    <text evidence="2">The sequence shown here is derived from an EMBL/GenBank/DDBJ whole genome shotgun (WGS) entry which is preliminary data.</text>
</comment>
<feature type="signal peptide" evidence="1">
    <location>
        <begin position="1"/>
        <end position="25"/>
    </location>
</feature>
<dbReference type="InterPro" id="IPR010239">
    <property type="entry name" value="CHP02001"/>
</dbReference>